<gene>
    <name evidence="2" type="ORF">BN1050_02650</name>
</gene>
<accession>A0A078MK26</accession>
<dbReference type="AlphaFoldDB" id="A0A078MK26"/>
<name>A0A078MK26_9BACL</name>
<dbReference type="Gene3D" id="2.40.50.230">
    <property type="entry name" value="Gp5 N-terminal domain"/>
    <property type="match status" value="1"/>
</dbReference>
<evidence type="ECO:0000259" key="1">
    <source>
        <dbReference type="Pfam" id="PF04717"/>
    </source>
</evidence>
<dbReference type="InterPro" id="IPR006531">
    <property type="entry name" value="Gp5/Vgr_OB"/>
</dbReference>
<dbReference type="Pfam" id="PF04717">
    <property type="entry name" value="Phage_base_V"/>
    <property type="match status" value="1"/>
</dbReference>
<dbReference type="EMBL" id="LN483079">
    <property type="protein sequence ID" value="CEA05787.1"/>
    <property type="molecule type" value="Genomic_DNA"/>
</dbReference>
<dbReference type="PATRIC" id="fig|1461583.4.peg.2542"/>
<sequence length="138" mass="16020">MIFGNEETLEGKTAPMLRTGTVSSVNKEKATVKVYFEDRDNSTSGDLRVVTKNTMRKKSYWMPEVDEQVLCLFDPRGQEEGYVIGSFYSDVDKSPVELDSSKKDTLGIWFDKRNYIYFDEQRKQFVVGHQNPVRWVDT</sequence>
<organism evidence="2">
    <name type="scientific">Metalysinibacillus saudimassiliensis</name>
    <dbReference type="NCBI Taxonomy" id="1461583"/>
    <lineage>
        <taxon>Bacteria</taxon>
        <taxon>Bacillati</taxon>
        <taxon>Bacillota</taxon>
        <taxon>Bacilli</taxon>
        <taxon>Bacillales</taxon>
        <taxon>Caryophanaceae</taxon>
        <taxon>Metalysinibacillus</taxon>
    </lineage>
</organism>
<protein>
    <submittedName>
        <fullName evidence="2">Phage-related baseplate assembly protein</fullName>
    </submittedName>
</protein>
<feature type="domain" description="Gp5/Type VI secretion system Vgr protein OB-fold" evidence="1">
    <location>
        <begin position="18"/>
        <end position="88"/>
    </location>
</feature>
<dbReference type="InterPro" id="IPR037026">
    <property type="entry name" value="Vgr_OB-fold_dom_sf"/>
</dbReference>
<dbReference type="HOGENOM" id="CLU_1852751_0_0_9"/>
<reference evidence="2" key="1">
    <citation type="submission" date="2014-07" db="EMBL/GenBank/DDBJ databases">
        <authorList>
            <person name="Urmite Genomes Urmite Genomes"/>
        </authorList>
    </citation>
    <scope>NUCLEOTIDE SEQUENCE</scope>
    <source>
        <strain evidence="2">13S34_air</strain>
    </source>
</reference>
<evidence type="ECO:0000313" key="2">
    <source>
        <dbReference type="EMBL" id="CEA05787.1"/>
    </source>
</evidence>
<proteinExistence type="predicted"/>